<dbReference type="HOGENOM" id="CLU_107508_0_0_10"/>
<organism evidence="1 2">
    <name type="scientific">Porphyromonas catoniae F0037</name>
    <dbReference type="NCBI Taxonomy" id="1127696"/>
    <lineage>
        <taxon>Bacteria</taxon>
        <taxon>Pseudomonadati</taxon>
        <taxon>Bacteroidota</taxon>
        <taxon>Bacteroidia</taxon>
        <taxon>Bacteroidales</taxon>
        <taxon>Porphyromonadaceae</taxon>
        <taxon>Porphyromonas</taxon>
    </lineage>
</organism>
<reference evidence="1 2" key="1">
    <citation type="submission" date="2012-05" db="EMBL/GenBank/DDBJ databases">
        <authorList>
            <person name="Weinstock G."/>
            <person name="Sodergren E."/>
            <person name="Lobos E.A."/>
            <person name="Fulton L."/>
            <person name="Fulton R."/>
            <person name="Courtney L."/>
            <person name="Fronick C."/>
            <person name="O'Laughlin M."/>
            <person name="Godfrey J."/>
            <person name="Wilson R.M."/>
            <person name="Miner T."/>
            <person name="Farmer C."/>
            <person name="Delehaunty K."/>
            <person name="Cordes M."/>
            <person name="Minx P."/>
            <person name="Tomlinson C."/>
            <person name="Chen J."/>
            <person name="Wollam A."/>
            <person name="Pepin K.H."/>
            <person name="Bhonagiri V."/>
            <person name="Zhang X."/>
            <person name="Suruliraj S."/>
            <person name="Warren W."/>
            <person name="Mitreva M."/>
            <person name="Mardis E.R."/>
            <person name="Wilson R.K."/>
        </authorList>
    </citation>
    <scope>NUCLEOTIDE SEQUENCE [LARGE SCALE GENOMIC DNA]</scope>
    <source>
        <strain evidence="1 2">F0037</strain>
    </source>
</reference>
<dbReference type="EMBL" id="AMEQ01000024">
    <property type="protein sequence ID" value="EKY01766.1"/>
    <property type="molecule type" value="Genomic_DNA"/>
</dbReference>
<protein>
    <recommendedName>
        <fullName evidence="3">DUF4494 domain-containing protein</fullName>
    </recommendedName>
</protein>
<evidence type="ECO:0000313" key="1">
    <source>
        <dbReference type="EMBL" id="EKY01766.1"/>
    </source>
</evidence>
<dbReference type="AlphaFoldDB" id="L1NEK2"/>
<dbReference type="Proteomes" id="UP000010408">
    <property type="component" value="Unassembled WGS sequence"/>
</dbReference>
<dbReference type="Pfam" id="PF14902">
    <property type="entry name" value="DUF4494"/>
    <property type="match status" value="1"/>
</dbReference>
<evidence type="ECO:0008006" key="3">
    <source>
        <dbReference type="Google" id="ProtNLM"/>
    </source>
</evidence>
<dbReference type="eggNOG" id="ENOG502ZVB7">
    <property type="taxonomic scope" value="Bacteria"/>
</dbReference>
<comment type="caution">
    <text evidence="1">The sequence shown here is derived from an EMBL/GenBank/DDBJ whole genome shotgun (WGS) entry which is preliminary data.</text>
</comment>
<dbReference type="InterPro" id="IPR027848">
    <property type="entry name" value="DUF4494"/>
</dbReference>
<accession>L1NEK2</accession>
<dbReference type="PATRIC" id="fig|1127696.3.peg.743"/>
<gene>
    <name evidence="1" type="ORF">HMPREF9134_00826</name>
</gene>
<evidence type="ECO:0000313" key="2">
    <source>
        <dbReference type="Proteomes" id="UP000010408"/>
    </source>
</evidence>
<proteinExistence type="predicted"/>
<dbReference type="STRING" id="1127696.HMPREF9134_00826"/>
<sequence length="149" mass="16780">MNSWYLCKVAYERQADNVGMKKVSESYLIDALSFTEAEERVIREVTAFVSMGALEVVNIRRMKIAEIIGAENDQADTYFKAKVEFISIDEASGQEKKSPAVMVVKAQNLKAALLLVEEVLEQKISNAQISKVEEFPILDIYTYETSEGE</sequence>
<name>L1NEK2_9PORP</name>
<dbReference type="RefSeq" id="WP_005469120.1">
    <property type="nucleotide sequence ID" value="NZ_KB291045.1"/>
</dbReference>